<proteinExistence type="predicted"/>
<protein>
    <submittedName>
        <fullName evidence="1">Uncharacterized protein</fullName>
    </submittedName>
</protein>
<name>A0ACC1AIX8_9ROSI</name>
<reference evidence="2" key="1">
    <citation type="journal article" date="2023" name="G3 (Bethesda)">
        <title>Genome assembly and association tests identify interacting loci associated with vigor, precocity, and sex in interspecific pistachio rootstocks.</title>
        <authorList>
            <person name="Palmer W."/>
            <person name="Jacygrad E."/>
            <person name="Sagayaradj S."/>
            <person name="Cavanaugh K."/>
            <person name="Han R."/>
            <person name="Bertier L."/>
            <person name="Beede B."/>
            <person name="Kafkas S."/>
            <person name="Golino D."/>
            <person name="Preece J."/>
            <person name="Michelmore R."/>
        </authorList>
    </citation>
    <scope>NUCLEOTIDE SEQUENCE [LARGE SCALE GENOMIC DNA]</scope>
</reference>
<organism evidence="1 2">
    <name type="scientific">Pistacia atlantica</name>
    <dbReference type="NCBI Taxonomy" id="434234"/>
    <lineage>
        <taxon>Eukaryota</taxon>
        <taxon>Viridiplantae</taxon>
        <taxon>Streptophyta</taxon>
        <taxon>Embryophyta</taxon>
        <taxon>Tracheophyta</taxon>
        <taxon>Spermatophyta</taxon>
        <taxon>Magnoliopsida</taxon>
        <taxon>eudicotyledons</taxon>
        <taxon>Gunneridae</taxon>
        <taxon>Pentapetalae</taxon>
        <taxon>rosids</taxon>
        <taxon>malvids</taxon>
        <taxon>Sapindales</taxon>
        <taxon>Anacardiaceae</taxon>
        <taxon>Pistacia</taxon>
    </lineage>
</organism>
<dbReference type="EMBL" id="CM047906">
    <property type="protein sequence ID" value="KAJ0086622.1"/>
    <property type="molecule type" value="Genomic_DNA"/>
</dbReference>
<evidence type="ECO:0000313" key="2">
    <source>
        <dbReference type="Proteomes" id="UP001164250"/>
    </source>
</evidence>
<evidence type="ECO:0000313" key="1">
    <source>
        <dbReference type="EMBL" id="KAJ0086622.1"/>
    </source>
</evidence>
<accession>A0ACC1AIX8</accession>
<dbReference type="Proteomes" id="UP001164250">
    <property type="component" value="Chromosome 10"/>
</dbReference>
<gene>
    <name evidence="1" type="ORF">Patl1_07857</name>
</gene>
<comment type="caution">
    <text evidence="1">The sequence shown here is derived from an EMBL/GenBank/DDBJ whole genome shotgun (WGS) entry which is preliminary data.</text>
</comment>
<keyword evidence="2" id="KW-1185">Reference proteome</keyword>
<sequence>MELFSLLLSLILFISFILFFFSIALKTKPTNEKLKLPPGSTGWPIIGETFEYISMARKNCIEKFISERQKKYQSKIFKTSYIGQTMVFMCTPEGNKFLFSNDNKLVKPWYPKTFDKIFGQSDNKLSESPEEITSIRKTVATFFSQPEALRKNLGIIEAIAKEHLQKFWDGKQEVVAHPLLKNFTFTLSCRLMLNVQDSGTIEELEKLFSCIMSGMISLPVNFPGTKFNLGGEGVEGNPEEVRGYDKEEEDGDYGEFAAYDNSSTTLASILKYLAELPEFYEEVYREQMEVANSKGTEEALSLEDLKKMIYSWNVASEALRLQPTIASPFREAITDFNFDGYLIPKGWKLHRAVHATHKNSEYFPEPDKFDPSRFEGNKIVPYSYVPFGGGTHVCPGREYARLQILVFMHHLVKRFRWEKVFPDEQMIRDPILVPAKRLPIRLYSRQS</sequence>